<feature type="binding site" evidence="4">
    <location>
        <position position="326"/>
    </location>
    <ligand>
        <name>Zn(2+)</name>
        <dbReference type="ChEBI" id="CHEBI:29105"/>
        <label>2</label>
    </ligand>
</feature>
<feature type="binding site" evidence="4">
    <location>
        <position position="53"/>
    </location>
    <ligand>
        <name>Zn(2+)</name>
        <dbReference type="ChEBI" id="CHEBI:29105"/>
        <label>2</label>
    </ligand>
</feature>
<dbReference type="Pfam" id="PF13205">
    <property type="entry name" value="Big_5"/>
    <property type="match status" value="9"/>
</dbReference>
<reference evidence="8" key="1">
    <citation type="submission" date="2017-10" db="EMBL/GenBank/DDBJ databases">
        <authorList>
            <person name="Frank J."/>
        </authorList>
    </citation>
    <scope>NUCLEOTIDE SEQUENCE [LARGE SCALE GENOMIC DNA]</scope>
</reference>
<dbReference type="PANTHER" id="PTHR47635">
    <property type="entry name" value="CUB DOMAIN-CONTAINING PROTEIN"/>
    <property type="match status" value="1"/>
</dbReference>
<feature type="domain" description="LamG-like jellyroll fold" evidence="6">
    <location>
        <begin position="1626"/>
        <end position="1776"/>
    </location>
</feature>
<keyword evidence="4" id="KW-0460">Magnesium</keyword>
<dbReference type="PANTHER" id="PTHR47635:SF2">
    <property type="entry name" value="LAMG-LIKE JELLYROLL FOLD DOMAIN-CONTAINING PROTEIN"/>
    <property type="match status" value="1"/>
</dbReference>
<keyword evidence="2" id="KW-1015">Disulfide bond</keyword>
<dbReference type="InterPro" id="IPR058615">
    <property type="entry name" value="Ig_SMCHD1_6th"/>
</dbReference>
<feature type="active site" description="Phosphoserine intermediate" evidence="3">
    <location>
        <position position="115"/>
    </location>
</feature>
<dbReference type="GO" id="GO:0004035">
    <property type="term" value="F:alkaline phosphatase activity"/>
    <property type="evidence" value="ECO:0007669"/>
    <property type="project" value="UniProtKB-EC"/>
</dbReference>
<evidence type="ECO:0000313" key="8">
    <source>
        <dbReference type="Proteomes" id="UP000221734"/>
    </source>
</evidence>
<dbReference type="InterPro" id="IPR001952">
    <property type="entry name" value="Alkaline_phosphatase"/>
</dbReference>
<feature type="binding site" evidence="4">
    <location>
        <position position="167"/>
    </location>
    <ligand>
        <name>Mg(2+)</name>
        <dbReference type="ChEBI" id="CHEBI:18420"/>
    </ligand>
</feature>
<dbReference type="SUPFAM" id="SSF49899">
    <property type="entry name" value="Concanavalin A-like lectins/glucanases"/>
    <property type="match status" value="5"/>
</dbReference>
<dbReference type="SMART" id="SM00560">
    <property type="entry name" value="LamGL"/>
    <property type="match status" value="5"/>
</dbReference>
<evidence type="ECO:0000259" key="6">
    <source>
        <dbReference type="SMART" id="SM00560"/>
    </source>
</evidence>
<dbReference type="RefSeq" id="WP_099323928.1">
    <property type="nucleotide sequence ID" value="NZ_LT934425.1"/>
</dbReference>
<dbReference type="Gene3D" id="3.40.720.10">
    <property type="entry name" value="Alkaline Phosphatase, subunit A"/>
    <property type="match status" value="1"/>
</dbReference>
<dbReference type="Proteomes" id="UP000221734">
    <property type="component" value="Chromosome Kuenenia_stuttgartiensis_MBR1"/>
</dbReference>
<dbReference type="SUPFAM" id="SSF52266">
    <property type="entry name" value="SGNH hydrolase"/>
    <property type="match status" value="1"/>
</dbReference>
<comment type="similarity">
    <text evidence="5">Belongs to the alkaline phosphatase family.</text>
</comment>
<dbReference type="Gene3D" id="2.60.120.200">
    <property type="match status" value="5"/>
</dbReference>
<organism evidence="7 8">
    <name type="scientific">Kuenenia stuttgartiensis</name>
    <dbReference type="NCBI Taxonomy" id="174633"/>
    <lineage>
        <taxon>Bacteria</taxon>
        <taxon>Pseudomonadati</taxon>
        <taxon>Planctomycetota</taxon>
        <taxon>Candidatus Brocadiia</taxon>
        <taxon>Candidatus Brocadiales</taxon>
        <taxon>Candidatus Brocadiaceae</taxon>
        <taxon>Candidatus Kuenenia</taxon>
    </lineage>
</organism>
<dbReference type="Gene3D" id="3.40.50.1110">
    <property type="entry name" value="SGNH hydrolase"/>
    <property type="match status" value="1"/>
</dbReference>
<keyword evidence="4" id="KW-0479">Metal-binding</keyword>
<name>A0A2C9CB72_KUEST</name>
<dbReference type="EC" id="3.1.3.1" evidence="7"/>
<feature type="domain" description="LamG-like jellyroll fold" evidence="6">
    <location>
        <begin position="2524"/>
        <end position="2673"/>
    </location>
</feature>
<comment type="cofactor">
    <cofactor evidence="4">
        <name>Zn(2+)</name>
        <dbReference type="ChEBI" id="CHEBI:29105"/>
    </cofactor>
    <text evidence="4">Binds 2 Zn(2+) ions.</text>
</comment>
<dbReference type="InterPro" id="IPR013320">
    <property type="entry name" value="ConA-like_dom_sf"/>
</dbReference>
<feature type="domain" description="LamG-like jellyroll fold" evidence="6">
    <location>
        <begin position="2168"/>
        <end position="2318"/>
    </location>
</feature>
<evidence type="ECO:0000256" key="2">
    <source>
        <dbReference type="ARBA" id="ARBA00023157"/>
    </source>
</evidence>
<dbReference type="CDD" id="cd16012">
    <property type="entry name" value="ALP"/>
    <property type="match status" value="1"/>
</dbReference>
<dbReference type="Pfam" id="PF13385">
    <property type="entry name" value="Laminin_G_3"/>
    <property type="match status" value="5"/>
</dbReference>
<dbReference type="KEGG" id="kst:KSMBR1_0520"/>
<gene>
    <name evidence="7" type="ORF">KSMBR1_0520</name>
</gene>
<feature type="binding site" evidence="4">
    <location>
        <position position="330"/>
    </location>
    <ligand>
        <name>Zn(2+)</name>
        <dbReference type="ChEBI" id="CHEBI:29105"/>
        <label>2</label>
    </ligand>
</feature>
<dbReference type="SUPFAM" id="SSF53649">
    <property type="entry name" value="Alkaline phosphatase-like"/>
    <property type="match status" value="1"/>
</dbReference>
<keyword evidence="4" id="KW-0862">Zinc</keyword>
<feature type="binding site" evidence="4">
    <location>
        <position position="375"/>
    </location>
    <ligand>
        <name>Zn(2+)</name>
        <dbReference type="ChEBI" id="CHEBI:29105"/>
        <label>2</label>
    </ligand>
</feature>
<dbReference type="InterPro" id="IPR036514">
    <property type="entry name" value="SGNH_hydro_sf"/>
</dbReference>
<feature type="binding site" evidence="4">
    <location>
        <position position="321"/>
    </location>
    <ligand>
        <name>Mg(2+)</name>
        <dbReference type="ChEBI" id="CHEBI:18420"/>
    </ligand>
</feature>
<dbReference type="InterPro" id="IPR032812">
    <property type="entry name" value="SbsA_Ig"/>
</dbReference>
<dbReference type="Pfam" id="PF13472">
    <property type="entry name" value="Lipase_GDSL_2"/>
    <property type="match status" value="1"/>
</dbReference>
<protein>
    <submittedName>
        <fullName evidence="7">Putative Alkaline phosphatase</fullName>
        <ecNumber evidence="7">3.1.3.1</ecNumber>
    </submittedName>
</protein>
<dbReference type="OrthoDB" id="9794455at2"/>
<feature type="binding site" evidence="4">
    <location>
        <position position="374"/>
    </location>
    <ligand>
        <name>Zn(2+)</name>
        <dbReference type="ChEBI" id="CHEBI:29105"/>
        <label>2</label>
    </ligand>
</feature>
<evidence type="ECO:0000256" key="5">
    <source>
        <dbReference type="RuleBase" id="RU003946"/>
    </source>
</evidence>
<evidence type="ECO:0000256" key="3">
    <source>
        <dbReference type="PIRSR" id="PIRSR601952-1"/>
    </source>
</evidence>
<evidence type="ECO:0000256" key="1">
    <source>
        <dbReference type="ARBA" id="ARBA00022729"/>
    </source>
</evidence>
<dbReference type="Pfam" id="PF26198">
    <property type="entry name" value="Ig_SMCHD1_6th"/>
    <property type="match status" value="1"/>
</dbReference>
<dbReference type="Gene3D" id="2.60.40.1220">
    <property type="match status" value="9"/>
</dbReference>
<evidence type="ECO:0000256" key="4">
    <source>
        <dbReference type="PIRSR" id="PIRSR601952-2"/>
    </source>
</evidence>
<feature type="domain" description="LamG-like jellyroll fold" evidence="6">
    <location>
        <begin position="658"/>
        <end position="800"/>
    </location>
</feature>
<feature type="binding site" evidence="4">
    <location>
        <position position="169"/>
    </location>
    <ligand>
        <name>Mg(2+)</name>
        <dbReference type="ChEBI" id="CHEBI:18420"/>
    </ligand>
</feature>
<feature type="domain" description="LamG-like jellyroll fold" evidence="6">
    <location>
        <begin position="1193"/>
        <end position="1340"/>
    </location>
</feature>
<keyword evidence="7" id="KW-0378">Hydrolase</keyword>
<keyword evidence="8" id="KW-1185">Reference proteome</keyword>
<dbReference type="InterPro" id="IPR006558">
    <property type="entry name" value="LamG-like"/>
</dbReference>
<dbReference type="CDD" id="cd00229">
    <property type="entry name" value="SGNH_hydrolase"/>
    <property type="match status" value="1"/>
</dbReference>
<dbReference type="SMART" id="SM00098">
    <property type="entry name" value="alkPPc"/>
    <property type="match status" value="1"/>
</dbReference>
<dbReference type="Pfam" id="PF00245">
    <property type="entry name" value="Alk_phosphatase"/>
    <property type="match status" value="1"/>
</dbReference>
<accession>A0A2C9CB72</accession>
<dbReference type="PRINTS" id="PR00113">
    <property type="entry name" value="ALKPHPHTASE"/>
</dbReference>
<proteinExistence type="inferred from homology"/>
<keyword evidence="1" id="KW-0732">Signal</keyword>
<comment type="cofactor">
    <cofactor evidence="4">
        <name>Mg(2+)</name>
        <dbReference type="ChEBI" id="CHEBI:18420"/>
    </cofactor>
    <text evidence="4">Binds 1 Mg(2+) ion.</text>
</comment>
<evidence type="ECO:0000313" key="7">
    <source>
        <dbReference type="EMBL" id="SOH03034.1"/>
    </source>
</evidence>
<dbReference type="InterPro" id="IPR013830">
    <property type="entry name" value="SGNH_hydro"/>
</dbReference>
<feature type="binding site" evidence="4">
    <location>
        <position position="440"/>
    </location>
    <ligand>
        <name>Zn(2+)</name>
        <dbReference type="ChEBI" id="CHEBI:29105"/>
        <label>2</label>
    </ligand>
</feature>
<sequence length="3015" mass="318124">MTHNSRYRKQKWVRQFSQKALGIILFALVLLILAGGGFAHGGNAKYIILFIGDGFGSKHIEAVNKYNGDTAPLYQSGPPWVKYMVSTFPEGGSYNTTEAWSDFDYVNTTPDTQDSACTASAIYSGSKTSLGRMSVSSDGSTRLFTIGERAKELGKAVGAISTVPASHATPGAWVAHNDSRINTFAIADEGFFGNPNTTGSVTTNTKYGGGHGSTMPPADVMIGGNVTNYISDQILNKLRTESGQAGKHVLVERKTGVNGGNALMSAANTSSTLKLAGLFNQVYHNANGGGYNSDNPTLSESVLATVKVLSRNPNGFVLMVEGGAIDWASHANNMNQMIGEAKDFYNAIQTVTDWVNDTGNDATWNNTLVIVTADHETGYLTAGPGILADQPLGNVDSTTLSKEKIVYNTGGRKASWEDANSNYLIDTGETVYWYWNSGNHTNSLVPLYARGTGSELFVHYAINIDSVRGPYLDNTDVFSVMNSAIAIAGTATKVAFVQQPTNTTAGAAISPAVTVQLQDDSGNNVYTSDVSVTISLSSGTGVLSGTAVQKTNASGLATFSGLSIDLAGSKNLTATSAGLMSAVSNAFTISDTTPQVAYYRFDESSGTNAADSSGNGNNGVLINGPVWTTGKISNALSFDGVNDYVSTADTPFDFERTNSFSVSAWIKLAPTTLENPIVSKDGAAPSYTGWSFYVEPGSLRVFLTNKWNSPSNGIVKDSAIQVDDNVWHHVAFTYDGTSLASGVNIYIDGNLSNGTVTRNNLSASILNDVPLSIGALAGTSIAFNGLIDDVQIYNRALSGQEVLSLFNNATTPDTTPPEVSATSPVSDATEVEINSAITCTFSEEMDASSITSSTFVVSDGSGNIGGAILYSGTTATFAPTGNLSSSTTYTATITTGVKDVVGNGMTGDYVWSFTTGVPDTTPPTVIATSPVSDAAEVEVNSAITCTFSEEMYANSITPSTFLVSDRIATVSGIVYYVNQTAMFMPFGSLSYSTTYTATITTGVKDVAGNGMTANYVWRFTTGAPDTTPPTVSATSPISNATEVEVNSAITCTFSEAMDANSITTATILVSDGSSNIGGTVSYSGTTATFAPTGNLSSSTTYTTTITTGVKDVAGNGMAANYVWSFTTGAVLDATLQAYYAFDEGTGVTVTDSSGNNRNGTITGTGATWTTGKIGGALNFDGNDYVTIPSMNYDEISVSAWFNKNASGTSVIFGGFIYNADVQLQEGFDLYFNSGTPNRLRFVVVTRNTSGTRTVKDATKDFTDSNGSWYHVVGTYNKTTGEQKLYVDGQLADTQTHPSGNVIVPLTGRNYMAIGSRYTNFGFFRGSIDDVRIYNRALSGQEVLSLFNNATTPDTTPPEVIATSPVSNATEVAVNSDITCTFSEAMDASSITPSTFLVSDGSSNIDGGVSYSGTTAMFTPSGNLSSSTTYTATITTGVKDVAGNAVAANYTWSFTTGAPDTTPPEVIATSPVSDATEVAVNSAITCTFSEAMDANSITTATILVSDGSSNIGGTVSYSGTTATFAPTGNLSSSTTYTATITTGVKDVAGNGMTANYVWSFTTGAAPDSTLQAHYAFDEGTGATATDSSGNNRNGTITGATWKTGKIGGALGFNGTSNYVSIPRLNYDEISVSAWFYKNANDTANADAIFGGWRWSSNLQQQEGFDLRFHQSSPNTLNFILTSKNVSGTRITKTGTYSFSNSVGNWHYAAGTYNKTTGEQKLYVDGQLVNTQLHPAGNTIVPLTSYSDMRIGYSRVNNGYMDGKVDEVRVYNRALSDQEVLSLFNDTVSPDTTPPTVIATSPVSNATEVAVNSYITCTFSEAMDANSITTATILVSDGSSNIGGTVSYSGTTATFAPTGNLSSSTTYTATITTGVKDVAGNAVAANYTWSFTTGAPDTTPPEVIATSPVSDATEVAVNSDITCTFSEAMDASSITPSTFLVSDGSSNIDGGVSYSGTTAMFTPSGNLSSSTTYTATITTGVKDVAGNAVAANYTWSFTTGAPDTTPPEVIATSPVSDATEVAVNSAITCTFSEAMDANSITTATILVSDGSSNIGGTVSYSGTTATFAPTGNLSSSTTYTATITTGVKDVAGNGMTANYVWSFTTGAAPDSTLQAHYAFDEGTGATATDSSGNNRNGTITGATWKTGKIGGALGFNGTSNYVSIPRLNYDEISVSAWFYKNANDTTNADAIFGGWRWSSNLQQQEGFDLRFHQSSPNTLNFILTSKNVSGTRITKTGTYSFSNSVGNWHYAAGTYNKTTGEQKLYVDGQLVNTQLHPAGNTIVPLTSYSDMRIGYSRVNNGYMDGKVDEVRVYNRALSDQEVLSLFNKSDQAVLSLFSNTVIPDKTPPEVSAWSPASGATGVAVDSVITATFNEEMDAGSITLSTFLVSDGIDTIDGTVSYSGTTATFIPSGNLSSSTTYTAMIITGVKDLTGNAMASDYIWRFTTDYMYGTATITMSLSEETGGQQAHYAFDEGTGAIATDFSDNNKNGTITGFTGSTWTTGKFGRALSFNGESTYVSIPPLNYDEISVSAWFYRYSVDTVAPDTIFGGWSWNSGGQGYGLYFDQYSASGNTIRFILTTKTSEGTKTQKHATNDLVTSTGKWYHVAGTYNKTTGEQKLYVDGQLVDTQTHPAGNTIVPYTAASYMAIGASTSNYGHMDGKIDEVLVYNRALSAVEVLSLRFYNTTTPDTTPLVRITTPDNYYLQENSDLSVQAETNNLQQNQGILFVLDSGTAYAQSIRDYTAPYEVVFTNLSRGEYVMDAFVVDAEGNKIPGEYAHDKRVQIGIGDYYWGMGDGITIGIGDDDVSDDTSQDGRNAGGGYPPILNNLLTAARGYPHTVFNEGVGGSTSPDGASSINRMLLRHPNASGCLVQYGTNDANPLGLPIPSGLGLNPGDPGYPGTFKDNMQKISEAINAAGQKVCLAKVPIALGDSSGTYHDPDKAPRNILIKEYNQVIDELKSNFSNNILIIPPDFYSYFNYLDLPTERRRYEDEYADTLHPNGIGYRSMSNLWFQTLTQ</sequence>
<dbReference type="InterPro" id="IPR014755">
    <property type="entry name" value="Cu-Rt/internalin_Ig-like"/>
</dbReference>
<dbReference type="EMBL" id="LT934425">
    <property type="protein sequence ID" value="SOH03034.1"/>
    <property type="molecule type" value="Genomic_DNA"/>
</dbReference>
<dbReference type="GO" id="GO:0046872">
    <property type="term" value="F:metal ion binding"/>
    <property type="evidence" value="ECO:0007669"/>
    <property type="project" value="UniProtKB-KW"/>
</dbReference>
<dbReference type="InterPro" id="IPR017850">
    <property type="entry name" value="Alkaline_phosphatase_core_sf"/>
</dbReference>
<feature type="binding site" evidence="4">
    <location>
        <position position="53"/>
    </location>
    <ligand>
        <name>Mg(2+)</name>
        <dbReference type="ChEBI" id="CHEBI:18420"/>
    </ligand>
</feature>